<keyword evidence="3" id="KW-1185">Reference proteome</keyword>
<gene>
    <name evidence="2" type="ORF">CR105_08070</name>
</gene>
<feature type="non-terminal residue" evidence="2">
    <location>
        <position position="1"/>
    </location>
</feature>
<evidence type="ECO:0000256" key="1">
    <source>
        <dbReference type="SAM" id="Coils"/>
    </source>
</evidence>
<proteinExistence type="predicted"/>
<feature type="coiled-coil region" evidence="1">
    <location>
        <begin position="21"/>
        <end position="55"/>
    </location>
</feature>
<protein>
    <submittedName>
        <fullName evidence="2">Transposase</fullName>
    </submittedName>
</protein>
<sequence>FVHHLEEWRTAFCLDTKPVNAAVETREVRSLQQENDKLKKDLDRKDKALAEAAALLLLQKKFNALWEDEVK</sequence>
<comment type="caution">
    <text evidence="2">The sequence shown here is derived from an EMBL/GenBank/DDBJ whole genome shotgun (WGS) entry which is preliminary data.</text>
</comment>
<evidence type="ECO:0000313" key="2">
    <source>
        <dbReference type="EMBL" id="PIL45152.1"/>
    </source>
</evidence>
<accession>A0A2G8TGH3</accession>
<reference evidence="2 3" key="1">
    <citation type="submission" date="2017-10" db="EMBL/GenBank/DDBJ databases">
        <title>Massilia psychrophilum sp. nov., a novel purple-pigmented bacterium isolated from Tianshan glacier, Xinjiang Municipality, China.</title>
        <authorList>
            <person name="Wang H."/>
        </authorList>
    </citation>
    <scope>NUCLEOTIDE SEQUENCE [LARGE SCALE GENOMIC DNA]</scope>
    <source>
        <strain evidence="2 3">JCM 30074</strain>
    </source>
</reference>
<organism evidence="2 3">
    <name type="scientific">Massilia eurypsychrophila</name>
    <dbReference type="NCBI Taxonomy" id="1485217"/>
    <lineage>
        <taxon>Bacteria</taxon>
        <taxon>Pseudomonadati</taxon>
        <taxon>Pseudomonadota</taxon>
        <taxon>Betaproteobacteria</taxon>
        <taxon>Burkholderiales</taxon>
        <taxon>Oxalobacteraceae</taxon>
        <taxon>Telluria group</taxon>
        <taxon>Massilia</taxon>
    </lineage>
</organism>
<dbReference type="AlphaFoldDB" id="A0A2G8TGH3"/>
<evidence type="ECO:0000313" key="3">
    <source>
        <dbReference type="Proteomes" id="UP000230390"/>
    </source>
</evidence>
<dbReference type="EMBL" id="PDOC01000004">
    <property type="protein sequence ID" value="PIL45152.1"/>
    <property type="molecule type" value="Genomic_DNA"/>
</dbReference>
<keyword evidence="1" id="KW-0175">Coiled coil</keyword>
<dbReference type="Proteomes" id="UP000230390">
    <property type="component" value="Unassembled WGS sequence"/>
</dbReference>
<name>A0A2G8TGH3_9BURK</name>